<dbReference type="PANTHER" id="PTHR46268:SF6">
    <property type="entry name" value="UNIVERSAL STRESS PROTEIN UP12"/>
    <property type="match status" value="1"/>
</dbReference>
<accession>A0A2K9HI22</accession>
<dbReference type="EMBL" id="CP018867">
    <property type="protein sequence ID" value="AUI71347.1"/>
    <property type="molecule type" value="Genomic_DNA"/>
</dbReference>
<dbReference type="InterPro" id="IPR014729">
    <property type="entry name" value="Rossmann-like_a/b/a_fold"/>
</dbReference>
<name>A0A2K9HI22_9LACO</name>
<evidence type="ECO:0000256" key="1">
    <source>
        <dbReference type="ARBA" id="ARBA00008791"/>
    </source>
</evidence>
<dbReference type="Pfam" id="PF00582">
    <property type="entry name" value="Usp"/>
    <property type="match status" value="1"/>
</dbReference>
<feature type="domain" description="UspA" evidence="2">
    <location>
        <begin position="1"/>
        <end position="139"/>
    </location>
</feature>
<dbReference type="SUPFAM" id="SSF52402">
    <property type="entry name" value="Adenine nucleotide alpha hydrolases-like"/>
    <property type="match status" value="1"/>
</dbReference>
<dbReference type="Proteomes" id="UP000234653">
    <property type="component" value="Chromosome"/>
</dbReference>
<sequence>MFRRILVAIDGSEVSYRALDTAIELAKKFESKLYLIGVVNTINLPTNVGVSYVPGLIEDLKIGTKNDLNKGKDLVKNAGLLCNVKLLEGEPRVELTNYSQNNNIDLVVMGKTGKNSLTRALVGSVTRYVSEHAGSVLIVE</sequence>
<comment type="similarity">
    <text evidence="1">Belongs to the universal stress protein A family.</text>
</comment>
<dbReference type="PANTHER" id="PTHR46268">
    <property type="entry name" value="STRESS RESPONSE PROTEIN NHAX"/>
    <property type="match status" value="1"/>
</dbReference>
<dbReference type="Gene3D" id="3.40.50.620">
    <property type="entry name" value="HUPs"/>
    <property type="match status" value="1"/>
</dbReference>
<organism evidence="3 4">
    <name type="scientific">Companilactobacillus alimentarius DSM 20249</name>
    <dbReference type="NCBI Taxonomy" id="1423720"/>
    <lineage>
        <taxon>Bacteria</taxon>
        <taxon>Bacillati</taxon>
        <taxon>Bacillota</taxon>
        <taxon>Bacilli</taxon>
        <taxon>Lactobacillales</taxon>
        <taxon>Lactobacillaceae</taxon>
        <taxon>Companilactobacillus</taxon>
    </lineage>
</organism>
<proteinExistence type="inferred from homology"/>
<dbReference type="InterPro" id="IPR006016">
    <property type="entry name" value="UspA"/>
</dbReference>
<dbReference type="RefSeq" id="WP_057740256.1">
    <property type="nucleotide sequence ID" value="NZ_AZDQ01000045.1"/>
</dbReference>
<dbReference type="KEGG" id="lali:LA20249_03670"/>
<dbReference type="CDD" id="cd00293">
    <property type="entry name" value="USP-like"/>
    <property type="match status" value="1"/>
</dbReference>
<keyword evidence="4" id="KW-1185">Reference proteome</keyword>
<dbReference type="AlphaFoldDB" id="A0A2K9HI22"/>
<dbReference type="PRINTS" id="PR01438">
    <property type="entry name" value="UNVRSLSTRESS"/>
</dbReference>
<evidence type="ECO:0000313" key="3">
    <source>
        <dbReference type="EMBL" id="AUI71347.1"/>
    </source>
</evidence>
<protein>
    <recommendedName>
        <fullName evidence="2">UspA domain-containing protein</fullName>
    </recommendedName>
</protein>
<dbReference type="InterPro" id="IPR006015">
    <property type="entry name" value="Universal_stress_UspA"/>
</dbReference>
<reference evidence="3 4" key="1">
    <citation type="submission" date="2016-12" db="EMBL/GenBank/DDBJ databases">
        <title>The whole genome sequencing and assembly of Lactobacillus alimentarius DSM 20249T strain.</title>
        <authorList>
            <person name="Lee Y.-J."/>
            <person name="Yi H."/>
            <person name="Bahn Y.-S."/>
            <person name="Kim J.F."/>
            <person name="Lee D.-W."/>
        </authorList>
    </citation>
    <scope>NUCLEOTIDE SEQUENCE [LARGE SCALE GENOMIC DNA]</scope>
    <source>
        <strain evidence="3 4">DSM 20249</strain>
    </source>
</reference>
<evidence type="ECO:0000259" key="2">
    <source>
        <dbReference type="Pfam" id="PF00582"/>
    </source>
</evidence>
<evidence type="ECO:0000313" key="4">
    <source>
        <dbReference type="Proteomes" id="UP000234653"/>
    </source>
</evidence>
<gene>
    <name evidence="3" type="ORF">LA20249_03670</name>
</gene>
<dbReference type="STRING" id="1423720.FC67_GL002175"/>